<dbReference type="Proteomes" id="UP000233837">
    <property type="component" value="Unassembled WGS sequence"/>
</dbReference>
<dbReference type="InterPro" id="IPR011050">
    <property type="entry name" value="Pectin_lyase_fold/virulence"/>
</dbReference>
<dbReference type="GO" id="GO:0030599">
    <property type="term" value="F:pectinesterase activity"/>
    <property type="evidence" value="ECO:0007669"/>
    <property type="project" value="UniProtKB-UniRule"/>
</dbReference>
<dbReference type="InterPro" id="IPR033131">
    <property type="entry name" value="Pectinesterase_Asp_AS"/>
</dbReference>
<keyword evidence="8 12" id="KW-0378">Hydrolase</keyword>
<sequence>MALGVLRLLLVISLVFSGAEIVFCHGLESLQSLQSIISWSDLRIDEHYRDSNIKDEEGKRVILVSKDGSGDSKTVQGAVDMVPDGNKERVKIYIASGVYREQVYVPITKPYISFIGNKNGETVISWDLRASDRDSDGRAIGTLASASVAIESDYFCANGITFENTSPAAQSGASGMQAVALRLAGDKALIYRCKILSSQDTLFDQFGRHYFYECYIQGSIDFIFGNARSLYKECTLHAVAASYGAITASQRNSASENSGFSLNSCKLSGTGMIYLGRAWGKYARVIYSYCQLDGIILPQGWNDWGDASRQKTVWFGQFNCSGRGADMSNRVPWARSLTYEEAKPFLDQYYIDGDQWLRL</sequence>
<evidence type="ECO:0000256" key="5">
    <source>
        <dbReference type="ARBA" id="ARBA00022512"/>
    </source>
</evidence>
<dbReference type="STRING" id="906689.A0A2I0XA49"/>
<dbReference type="InterPro" id="IPR012334">
    <property type="entry name" value="Pectin_lyas_fold"/>
</dbReference>
<feature type="signal peptide" evidence="12">
    <location>
        <begin position="1"/>
        <end position="24"/>
    </location>
</feature>
<evidence type="ECO:0000256" key="9">
    <source>
        <dbReference type="ARBA" id="ARBA00023085"/>
    </source>
</evidence>
<dbReference type="InterPro" id="IPR000070">
    <property type="entry name" value="Pectinesterase_cat"/>
</dbReference>
<evidence type="ECO:0000313" key="14">
    <source>
        <dbReference type="EMBL" id="PKU84785.1"/>
    </source>
</evidence>
<keyword evidence="15" id="KW-1185">Reference proteome</keyword>
<keyword evidence="7 12" id="KW-0732">Signal</keyword>
<keyword evidence="6" id="KW-0964">Secreted</keyword>
<dbReference type="FunFam" id="2.160.20.10:FF:000008">
    <property type="entry name" value="Pectinesterase"/>
    <property type="match status" value="1"/>
</dbReference>
<evidence type="ECO:0000256" key="4">
    <source>
        <dbReference type="ARBA" id="ARBA00013229"/>
    </source>
</evidence>
<evidence type="ECO:0000256" key="6">
    <source>
        <dbReference type="ARBA" id="ARBA00022525"/>
    </source>
</evidence>
<organism evidence="14 15">
    <name type="scientific">Dendrobium catenatum</name>
    <dbReference type="NCBI Taxonomy" id="906689"/>
    <lineage>
        <taxon>Eukaryota</taxon>
        <taxon>Viridiplantae</taxon>
        <taxon>Streptophyta</taxon>
        <taxon>Embryophyta</taxon>
        <taxon>Tracheophyta</taxon>
        <taxon>Spermatophyta</taxon>
        <taxon>Magnoliopsida</taxon>
        <taxon>Liliopsida</taxon>
        <taxon>Asparagales</taxon>
        <taxon>Orchidaceae</taxon>
        <taxon>Epidendroideae</taxon>
        <taxon>Malaxideae</taxon>
        <taxon>Dendrobiinae</taxon>
        <taxon>Dendrobium</taxon>
    </lineage>
</organism>
<comment type="similarity">
    <text evidence="3">Belongs to the pectinesterase family.</text>
</comment>
<dbReference type="Gene3D" id="2.160.20.10">
    <property type="entry name" value="Single-stranded right-handed beta-helix, Pectin lyase-like"/>
    <property type="match status" value="1"/>
</dbReference>
<dbReference type="PANTHER" id="PTHR31321">
    <property type="entry name" value="ACYL-COA THIOESTER HYDROLASE YBHC-RELATED"/>
    <property type="match status" value="1"/>
</dbReference>
<dbReference type="UniPathway" id="UPA00545">
    <property type="reaction ID" value="UER00823"/>
</dbReference>
<evidence type="ECO:0000256" key="12">
    <source>
        <dbReference type="RuleBase" id="RU000589"/>
    </source>
</evidence>
<feature type="domain" description="Pectinesterase catalytic" evidence="13">
    <location>
        <begin position="62"/>
        <end position="354"/>
    </location>
</feature>
<evidence type="ECO:0000256" key="7">
    <source>
        <dbReference type="ARBA" id="ARBA00022729"/>
    </source>
</evidence>
<evidence type="ECO:0000256" key="1">
    <source>
        <dbReference type="ARBA" id="ARBA00004191"/>
    </source>
</evidence>
<dbReference type="PROSITE" id="PS00503">
    <property type="entry name" value="PECTINESTERASE_2"/>
    <property type="match status" value="1"/>
</dbReference>
<gene>
    <name evidence="14" type="primary">QRT1</name>
    <name evidence="14" type="ORF">MA16_Dca008195</name>
</gene>
<comment type="pathway">
    <text evidence="2 12">Glycan metabolism; pectin degradation; 2-dehydro-3-deoxy-D-gluconate from pectin: step 1/5.</text>
</comment>
<dbReference type="SUPFAM" id="SSF51126">
    <property type="entry name" value="Pectin lyase-like"/>
    <property type="match status" value="1"/>
</dbReference>
<protein>
    <recommendedName>
        <fullName evidence="4 12">Pectinesterase</fullName>
        <ecNumber evidence="4 12">3.1.1.11</ecNumber>
    </recommendedName>
</protein>
<feature type="chain" id="PRO_5013987631" description="Pectinesterase" evidence="12">
    <location>
        <begin position="25"/>
        <end position="359"/>
    </location>
</feature>
<evidence type="ECO:0000256" key="8">
    <source>
        <dbReference type="ARBA" id="ARBA00022801"/>
    </source>
</evidence>
<proteinExistence type="inferred from homology"/>
<comment type="subcellular location">
    <subcellularLocation>
        <location evidence="1">Secreted</location>
        <location evidence="1">Cell wall</location>
    </subcellularLocation>
</comment>
<keyword evidence="5" id="KW-0134">Cell wall</keyword>
<evidence type="ECO:0000313" key="15">
    <source>
        <dbReference type="Proteomes" id="UP000233837"/>
    </source>
</evidence>
<comment type="catalytic activity">
    <reaction evidence="10 12">
        <text>[(1-&gt;4)-alpha-D-galacturonosyl methyl ester](n) + n H2O = [(1-&gt;4)-alpha-D-galacturonosyl](n) + n methanol + n H(+)</text>
        <dbReference type="Rhea" id="RHEA:22380"/>
        <dbReference type="Rhea" id="RHEA-COMP:14570"/>
        <dbReference type="Rhea" id="RHEA-COMP:14573"/>
        <dbReference type="ChEBI" id="CHEBI:15377"/>
        <dbReference type="ChEBI" id="CHEBI:15378"/>
        <dbReference type="ChEBI" id="CHEBI:17790"/>
        <dbReference type="ChEBI" id="CHEBI:140522"/>
        <dbReference type="ChEBI" id="CHEBI:140523"/>
        <dbReference type="EC" id="3.1.1.11"/>
    </reaction>
</comment>
<evidence type="ECO:0000256" key="11">
    <source>
        <dbReference type="PROSITE-ProRule" id="PRU10040"/>
    </source>
</evidence>
<dbReference type="AlphaFoldDB" id="A0A2I0XA49"/>
<dbReference type="GO" id="GO:0042545">
    <property type="term" value="P:cell wall modification"/>
    <property type="evidence" value="ECO:0007669"/>
    <property type="project" value="UniProtKB-UniRule"/>
</dbReference>
<reference evidence="14 15" key="1">
    <citation type="journal article" date="2016" name="Sci. Rep.">
        <title>The Dendrobium catenatum Lindl. genome sequence provides insights into polysaccharide synthase, floral development and adaptive evolution.</title>
        <authorList>
            <person name="Zhang G.Q."/>
            <person name="Xu Q."/>
            <person name="Bian C."/>
            <person name="Tsai W.C."/>
            <person name="Yeh C.M."/>
            <person name="Liu K.W."/>
            <person name="Yoshida K."/>
            <person name="Zhang L.S."/>
            <person name="Chang S.B."/>
            <person name="Chen F."/>
            <person name="Shi Y."/>
            <person name="Su Y.Y."/>
            <person name="Zhang Y.Q."/>
            <person name="Chen L.J."/>
            <person name="Yin Y."/>
            <person name="Lin M."/>
            <person name="Huang H."/>
            <person name="Deng H."/>
            <person name="Wang Z.W."/>
            <person name="Zhu S.L."/>
            <person name="Zhao X."/>
            <person name="Deng C."/>
            <person name="Niu S.C."/>
            <person name="Huang J."/>
            <person name="Wang M."/>
            <person name="Liu G.H."/>
            <person name="Yang H.J."/>
            <person name="Xiao X.J."/>
            <person name="Hsiao Y.Y."/>
            <person name="Wu W.L."/>
            <person name="Chen Y.Y."/>
            <person name="Mitsuda N."/>
            <person name="Ohme-Takagi M."/>
            <person name="Luo Y.B."/>
            <person name="Van de Peer Y."/>
            <person name="Liu Z.J."/>
        </authorList>
    </citation>
    <scope>NUCLEOTIDE SEQUENCE [LARGE SCALE GENOMIC DNA]</scope>
    <source>
        <tissue evidence="14">The whole plant</tissue>
    </source>
</reference>
<dbReference type="EC" id="3.1.1.11" evidence="4 12"/>
<dbReference type="GO" id="GO:0045490">
    <property type="term" value="P:pectin catabolic process"/>
    <property type="evidence" value="ECO:0007669"/>
    <property type="project" value="UniProtKB-UniRule"/>
</dbReference>
<dbReference type="PANTHER" id="PTHR31321:SF31">
    <property type="entry name" value="PECTINESTERASE QRT1"/>
    <property type="match status" value="1"/>
</dbReference>
<dbReference type="Pfam" id="PF01095">
    <property type="entry name" value="Pectinesterase"/>
    <property type="match status" value="1"/>
</dbReference>
<evidence type="ECO:0000259" key="13">
    <source>
        <dbReference type="Pfam" id="PF01095"/>
    </source>
</evidence>
<reference evidence="14 15" key="2">
    <citation type="journal article" date="2017" name="Nature">
        <title>The Apostasia genome and the evolution of orchids.</title>
        <authorList>
            <person name="Zhang G.Q."/>
            <person name="Liu K.W."/>
            <person name="Li Z."/>
            <person name="Lohaus R."/>
            <person name="Hsiao Y.Y."/>
            <person name="Niu S.C."/>
            <person name="Wang J.Y."/>
            <person name="Lin Y.C."/>
            <person name="Xu Q."/>
            <person name="Chen L.J."/>
            <person name="Yoshida K."/>
            <person name="Fujiwara S."/>
            <person name="Wang Z.W."/>
            <person name="Zhang Y.Q."/>
            <person name="Mitsuda N."/>
            <person name="Wang M."/>
            <person name="Liu G.H."/>
            <person name="Pecoraro L."/>
            <person name="Huang H.X."/>
            <person name="Xiao X.J."/>
            <person name="Lin M."/>
            <person name="Wu X.Y."/>
            <person name="Wu W.L."/>
            <person name="Chen Y.Y."/>
            <person name="Chang S.B."/>
            <person name="Sakamoto S."/>
            <person name="Ohme-Takagi M."/>
            <person name="Yagi M."/>
            <person name="Zeng S.J."/>
            <person name="Shen C.Y."/>
            <person name="Yeh C.M."/>
            <person name="Luo Y.B."/>
            <person name="Tsai W.C."/>
            <person name="Van de Peer Y."/>
            <person name="Liu Z.J."/>
        </authorList>
    </citation>
    <scope>NUCLEOTIDE SEQUENCE [LARGE SCALE GENOMIC DNA]</scope>
    <source>
        <tissue evidence="14">The whole plant</tissue>
    </source>
</reference>
<evidence type="ECO:0000256" key="3">
    <source>
        <dbReference type="ARBA" id="ARBA00008891"/>
    </source>
</evidence>
<keyword evidence="9 12" id="KW-0063">Aspartyl esterase</keyword>
<accession>A0A2I0XA49</accession>
<evidence type="ECO:0000256" key="10">
    <source>
        <dbReference type="ARBA" id="ARBA00047928"/>
    </source>
</evidence>
<dbReference type="EMBL" id="KZ502032">
    <property type="protein sequence ID" value="PKU84785.1"/>
    <property type="molecule type" value="Genomic_DNA"/>
</dbReference>
<feature type="active site" evidence="11">
    <location>
        <position position="221"/>
    </location>
</feature>
<evidence type="ECO:0000256" key="2">
    <source>
        <dbReference type="ARBA" id="ARBA00005184"/>
    </source>
</evidence>
<name>A0A2I0XA49_9ASPA</name>